<reference evidence="1" key="1">
    <citation type="journal article" date="2015" name="Nature">
        <title>Complex archaea that bridge the gap between prokaryotes and eukaryotes.</title>
        <authorList>
            <person name="Spang A."/>
            <person name="Saw J.H."/>
            <person name="Jorgensen S.L."/>
            <person name="Zaremba-Niedzwiedzka K."/>
            <person name="Martijn J."/>
            <person name="Lind A.E."/>
            <person name="van Eijk R."/>
            <person name="Schleper C."/>
            <person name="Guy L."/>
            <person name="Ettema T.J."/>
        </authorList>
    </citation>
    <scope>NUCLEOTIDE SEQUENCE</scope>
</reference>
<feature type="non-terminal residue" evidence="1">
    <location>
        <position position="1"/>
    </location>
</feature>
<name>A0A0F9ICD4_9ZZZZ</name>
<accession>A0A0F9ICD4</accession>
<organism evidence="1">
    <name type="scientific">marine sediment metagenome</name>
    <dbReference type="NCBI Taxonomy" id="412755"/>
    <lineage>
        <taxon>unclassified sequences</taxon>
        <taxon>metagenomes</taxon>
        <taxon>ecological metagenomes</taxon>
    </lineage>
</organism>
<comment type="caution">
    <text evidence="1">The sequence shown here is derived from an EMBL/GenBank/DDBJ whole genome shotgun (WGS) entry which is preliminary data.</text>
</comment>
<protein>
    <submittedName>
        <fullName evidence="1">Uncharacterized protein</fullName>
    </submittedName>
</protein>
<dbReference type="EMBL" id="LAZR01019720">
    <property type="protein sequence ID" value="KKL91480.1"/>
    <property type="molecule type" value="Genomic_DNA"/>
</dbReference>
<evidence type="ECO:0000313" key="1">
    <source>
        <dbReference type="EMBL" id="KKL91480.1"/>
    </source>
</evidence>
<dbReference type="AlphaFoldDB" id="A0A0F9ICD4"/>
<sequence>VTQKVDYVIEKYKLKTKPKPKKKKGKQKKVIESVQEPVEDDDFWDDLGDFMAI</sequence>
<proteinExistence type="predicted"/>
<gene>
    <name evidence="1" type="ORF">LCGC14_1894350</name>
</gene>